<evidence type="ECO:0000313" key="3">
    <source>
        <dbReference type="Proteomes" id="UP000234681"/>
    </source>
</evidence>
<dbReference type="Proteomes" id="UP000234681">
    <property type="component" value="Chromosome 20"/>
</dbReference>
<reference evidence="3" key="1">
    <citation type="submission" date="2005-09" db="EMBL/GenBank/DDBJ databases">
        <authorList>
            <person name="Mural R.J."/>
            <person name="Li P.W."/>
            <person name="Adams M.D."/>
            <person name="Amanatides P.G."/>
            <person name="Baden-Tillson H."/>
            <person name="Barnstead M."/>
            <person name="Chin S.H."/>
            <person name="Dew I."/>
            <person name="Evans C.A."/>
            <person name="Ferriera S."/>
            <person name="Flanigan M."/>
            <person name="Fosler C."/>
            <person name="Glodek A."/>
            <person name="Gu Z."/>
            <person name="Holt R.A."/>
            <person name="Jennings D."/>
            <person name="Kraft C.L."/>
            <person name="Lu F."/>
            <person name="Nguyen T."/>
            <person name="Nusskern D.R."/>
            <person name="Pfannkoch C.M."/>
            <person name="Sitter C."/>
            <person name="Sutton G.G."/>
            <person name="Venter J.C."/>
            <person name="Wang Z."/>
            <person name="Woodage T."/>
            <person name="Zheng X.H."/>
            <person name="Zhong F."/>
        </authorList>
    </citation>
    <scope>NUCLEOTIDE SEQUENCE [LARGE SCALE GENOMIC DNA]</scope>
    <source>
        <strain>BN</strain>
        <strain evidence="3">Sprague-Dawley</strain>
    </source>
</reference>
<organism evidence="2 3">
    <name type="scientific">Rattus norvegicus</name>
    <name type="common">Rat</name>
    <dbReference type="NCBI Taxonomy" id="10116"/>
    <lineage>
        <taxon>Eukaryota</taxon>
        <taxon>Metazoa</taxon>
        <taxon>Chordata</taxon>
        <taxon>Craniata</taxon>
        <taxon>Vertebrata</taxon>
        <taxon>Euteleostomi</taxon>
        <taxon>Mammalia</taxon>
        <taxon>Eutheria</taxon>
        <taxon>Euarchontoglires</taxon>
        <taxon>Glires</taxon>
        <taxon>Rodentia</taxon>
        <taxon>Myomorpha</taxon>
        <taxon>Muroidea</taxon>
        <taxon>Muridae</taxon>
        <taxon>Murinae</taxon>
        <taxon>Rattus</taxon>
    </lineage>
</organism>
<dbReference type="EMBL" id="CH474121">
    <property type="protein sequence ID" value="EDL83538.1"/>
    <property type="molecule type" value="Genomic_DNA"/>
</dbReference>
<evidence type="ECO:0000256" key="1">
    <source>
        <dbReference type="SAM" id="MobiDB-lite"/>
    </source>
</evidence>
<protein>
    <submittedName>
        <fullName evidence="2">RCG38347</fullName>
    </submittedName>
</protein>
<dbReference type="AlphaFoldDB" id="A6KTV8"/>
<proteinExistence type="predicted"/>
<sequence>MEVQGAERTSPEPQREDASPAPGTTAEEAMSRGPPPAPEGGSRDEQDGASADAEPWAAAVPPVSGRMVSSGFKSCKLWELCQILSSPGMGTYYPAGHSEPAEGETSAAPE</sequence>
<accession>A6KTV8</accession>
<feature type="region of interest" description="Disordered" evidence="1">
    <location>
        <begin position="1"/>
        <end position="65"/>
    </location>
</feature>
<gene>
    <name evidence="2" type="ORF">rCG_38347</name>
</gene>
<feature type="compositionally biased region" description="Basic and acidic residues" evidence="1">
    <location>
        <begin position="9"/>
        <end position="18"/>
    </location>
</feature>
<name>A6KTV8_RAT</name>
<feature type="region of interest" description="Disordered" evidence="1">
    <location>
        <begin position="90"/>
        <end position="110"/>
    </location>
</feature>
<evidence type="ECO:0000313" key="2">
    <source>
        <dbReference type="EMBL" id="EDL83538.1"/>
    </source>
</evidence>